<dbReference type="EMBL" id="JAJSOF020000019">
    <property type="protein sequence ID" value="KAJ4437848.1"/>
    <property type="molecule type" value="Genomic_DNA"/>
</dbReference>
<organism evidence="2 3">
    <name type="scientific">Periplaneta americana</name>
    <name type="common">American cockroach</name>
    <name type="synonym">Blatta americana</name>
    <dbReference type="NCBI Taxonomy" id="6978"/>
    <lineage>
        <taxon>Eukaryota</taxon>
        <taxon>Metazoa</taxon>
        <taxon>Ecdysozoa</taxon>
        <taxon>Arthropoda</taxon>
        <taxon>Hexapoda</taxon>
        <taxon>Insecta</taxon>
        <taxon>Pterygota</taxon>
        <taxon>Neoptera</taxon>
        <taxon>Polyneoptera</taxon>
        <taxon>Dictyoptera</taxon>
        <taxon>Blattodea</taxon>
        <taxon>Blattoidea</taxon>
        <taxon>Blattidae</taxon>
        <taxon>Blattinae</taxon>
        <taxon>Periplaneta</taxon>
    </lineage>
</organism>
<evidence type="ECO:0000256" key="1">
    <source>
        <dbReference type="SAM" id="MobiDB-lite"/>
    </source>
</evidence>
<gene>
    <name evidence="2" type="ORF">ANN_13787</name>
</gene>
<evidence type="ECO:0000313" key="3">
    <source>
        <dbReference type="Proteomes" id="UP001148838"/>
    </source>
</evidence>
<feature type="compositionally biased region" description="Basic and acidic residues" evidence="1">
    <location>
        <begin position="315"/>
        <end position="329"/>
    </location>
</feature>
<name>A0ABQ8SUH5_PERAM</name>
<comment type="caution">
    <text evidence="2">The sequence shown here is derived from an EMBL/GenBank/DDBJ whole genome shotgun (WGS) entry which is preliminary data.</text>
</comment>
<evidence type="ECO:0000313" key="2">
    <source>
        <dbReference type="EMBL" id="KAJ4437848.1"/>
    </source>
</evidence>
<proteinExistence type="predicted"/>
<sequence>MHRVDINSLEVKPLLWTVAIMMLPKHWAPVTMDVIKAELEVDPLSLDTDEEEKKPILEERNLVDQYLTGIKEEYVDQSHDFKSEIKFEEDPAPVSFAVVKREPEEEQSDFNVGPRVEVTAEDNEVFAERRLRWAGHVARMGESRNAYRVLVGRPEGKRPLGRPRRRWEYNIKMDLREVGYDDRDWINLAQDRDQWRAYVRAAMNHRKATEGIDASTQTPPLASMPGKRIETATQTYVDTATQTAESDDSCGLDIRPYVPRKIAAVTAGKDSRPGRTPQCRTHSSGGGSRSSSQSHPRSRSRSGVRRTASESPQSKTKESQEKVKREDPL</sequence>
<dbReference type="Proteomes" id="UP001148838">
    <property type="component" value="Unassembled WGS sequence"/>
</dbReference>
<accession>A0ABQ8SUH5</accession>
<protein>
    <submittedName>
        <fullName evidence="2">Uncharacterized protein</fullName>
    </submittedName>
</protein>
<feature type="region of interest" description="Disordered" evidence="1">
    <location>
        <begin position="265"/>
        <end position="329"/>
    </location>
</feature>
<keyword evidence="3" id="KW-1185">Reference proteome</keyword>
<reference evidence="2 3" key="1">
    <citation type="journal article" date="2022" name="Allergy">
        <title>Genome assembly and annotation of Periplaneta americana reveal a comprehensive cockroach allergen profile.</title>
        <authorList>
            <person name="Wang L."/>
            <person name="Xiong Q."/>
            <person name="Saelim N."/>
            <person name="Wang L."/>
            <person name="Nong W."/>
            <person name="Wan A.T."/>
            <person name="Shi M."/>
            <person name="Liu X."/>
            <person name="Cao Q."/>
            <person name="Hui J.H.L."/>
            <person name="Sookrung N."/>
            <person name="Leung T.F."/>
            <person name="Tungtrongchitr A."/>
            <person name="Tsui S.K.W."/>
        </authorList>
    </citation>
    <scope>NUCLEOTIDE SEQUENCE [LARGE SCALE GENOMIC DNA]</scope>
    <source>
        <strain evidence="2">PWHHKU_190912</strain>
    </source>
</reference>